<protein>
    <recommendedName>
        <fullName evidence="5">Acetylornithine aminotransferase</fullName>
        <shortName evidence="5">ACOAT</shortName>
        <ecNumber evidence="5">2.6.1.11</ecNumber>
    </recommendedName>
</protein>
<dbReference type="PANTHER" id="PTHR11986">
    <property type="entry name" value="AMINOTRANSFERASE CLASS III"/>
    <property type="match status" value="1"/>
</dbReference>
<dbReference type="eggNOG" id="COG4992">
    <property type="taxonomic scope" value="Bacteria"/>
</dbReference>
<dbReference type="PATRIC" id="fig|1094558.3.peg.619"/>
<dbReference type="GO" id="GO:0003992">
    <property type="term" value="F:N2-acetyl-L-ornithine:2-oxoglutarate 5-aminotransferase activity"/>
    <property type="evidence" value="ECO:0007669"/>
    <property type="project" value="UniProtKB-UniRule"/>
</dbReference>
<feature type="binding site" evidence="5">
    <location>
        <position position="133"/>
    </location>
    <ligand>
        <name>pyridoxal 5'-phosphate</name>
        <dbReference type="ChEBI" id="CHEBI:597326"/>
    </ligand>
</feature>
<reference evidence="6 7" key="1">
    <citation type="submission" date="2012-03" db="EMBL/GenBank/DDBJ databases">
        <title>The Genome Sequence of Bartonella tamiae Th239.</title>
        <authorList>
            <consortium name="The Broad Institute Genome Sequencing Platform"/>
            <consortium name="The Broad Institute Genome Sequencing Center for Infectious Disease"/>
            <person name="Feldgarden M."/>
            <person name="Kirby J."/>
            <person name="Kosoy M."/>
            <person name="Birtles R."/>
            <person name="Probert W.S."/>
            <person name="Chiaraviglio L."/>
            <person name="Young S.K."/>
            <person name="Zeng Q."/>
            <person name="Gargeya S."/>
            <person name="Fitzgerald M."/>
            <person name="Haas B."/>
            <person name="Abouelleil A."/>
            <person name="Alvarado L."/>
            <person name="Arachchi H.M."/>
            <person name="Berlin A."/>
            <person name="Chapman S.B."/>
            <person name="Gearin G."/>
            <person name="Goldberg J."/>
            <person name="Griggs A."/>
            <person name="Gujja S."/>
            <person name="Hansen M."/>
            <person name="Heiman D."/>
            <person name="Howarth C."/>
            <person name="Larimer J."/>
            <person name="Lui A."/>
            <person name="MacDonald P.J.P."/>
            <person name="McCowen C."/>
            <person name="Montmayeur A."/>
            <person name="Murphy C."/>
            <person name="Neiman D."/>
            <person name="Pearson M."/>
            <person name="Priest M."/>
            <person name="Roberts A."/>
            <person name="Saif S."/>
            <person name="Shea T."/>
            <person name="Sisk P."/>
            <person name="Stolte C."/>
            <person name="Sykes S."/>
            <person name="Wortman J."/>
            <person name="Nusbaum C."/>
            <person name="Birren B."/>
        </authorList>
    </citation>
    <scope>NUCLEOTIDE SEQUENCE [LARGE SCALE GENOMIC DNA]</scope>
    <source>
        <strain evidence="6 7">Th239</strain>
    </source>
</reference>
<comment type="similarity">
    <text evidence="5">Belongs to the class-III pyridoxal-phosphate-dependent aminotransferase family. ArgD subfamily.</text>
</comment>
<evidence type="ECO:0000256" key="3">
    <source>
        <dbReference type="ARBA" id="ARBA00022679"/>
    </source>
</evidence>
<dbReference type="Gene3D" id="3.90.1150.10">
    <property type="entry name" value="Aspartate Aminotransferase, domain 1"/>
    <property type="match status" value="1"/>
</dbReference>
<accession>J1K199</accession>
<keyword evidence="7" id="KW-1185">Reference proteome</keyword>
<evidence type="ECO:0000256" key="1">
    <source>
        <dbReference type="ARBA" id="ARBA00022571"/>
    </source>
</evidence>
<feature type="modified residue" description="N6-(pyridoxal phosphate)lysine" evidence="5">
    <location>
        <position position="247"/>
    </location>
</feature>
<dbReference type="CDD" id="cd00610">
    <property type="entry name" value="OAT_like"/>
    <property type="match status" value="1"/>
</dbReference>
<dbReference type="UniPathway" id="UPA00068">
    <property type="reaction ID" value="UER00109"/>
</dbReference>
<dbReference type="EMBL" id="AIMB01000003">
    <property type="protein sequence ID" value="EJF91227.1"/>
    <property type="molecule type" value="Genomic_DNA"/>
</dbReference>
<dbReference type="PIRSF" id="PIRSF000521">
    <property type="entry name" value="Transaminase_4ab_Lys_Orn"/>
    <property type="match status" value="1"/>
</dbReference>
<keyword evidence="3 5" id="KW-0808">Transferase</keyword>
<dbReference type="InterPro" id="IPR015424">
    <property type="entry name" value="PyrdxlP-dep_Trfase"/>
</dbReference>
<feature type="binding site" evidence="5">
    <location>
        <begin position="100"/>
        <end position="101"/>
    </location>
    <ligand>
        <name>pyridoxal 5'-phosphate</name>
        <dbReference type="ChEBI" id="CHEBI:597326"/>
    </ligand>
</feature>
<proteinExistence type="inferred from homology"/>
<dbReference type="OrthoDB" id="9801834at2"/>
<dbReference type="GO" id="GO:0042802">
    <property type="term" value="F:identical protein binding"/>
    <property type="evidence" value="ECO:0007669"/>
    <property type="project" value="TreeGrafter"/>
</dbReference>
<dbReference type="HAMAP" id="MF_01107">
    <property type="entry name" value="ArgD_aminotrans_3"/>
    <property type="match status" value="1"/>
</dbReference>
<comment type="subunit">
    <text evidence="5">Homodimer.</text>
</comment>
<sequence length="401" mass="43492">MPTSSTQHLYDTFARVDLRFVRGNGAWLISDKGEHYLDFTSGIAVNALGHHHPQLIDAVKVQTEKLWHISNLFQSPEQEKLASVLCAHSFADKVFFCNSGAESLECAIKTARRYHYVTGHPERYEIITFEGAFHGRTLATLAAGGQEKYLEGFGPKAEGFIQVPFNDEQALKEALNKHTAAILIEPIQGEGGVRIVPNETLRFLRQICDDHDILLIFDEVQTGIGRTGKLFAYELSGVTPDILTLAKALGGGFPIGACLATAKAAKGMTAGTHGSTFGGNLLAMAAANAVLDVILKEGFFDHINAMSNIFKQGLASIIDTYPDIVSSIQGTGLLTGLKCVIPRDKVITALHEEKLLSVGAGNNVIRLLPPLTISEDDLHDGLQRIEAAIARISHSKKEKQV</sequence>
<comment type="caution">
    <text evidence="6">The sequence shown here is derived from an EMBL/GenBank/DDBJ whole genome shotgun (WGS) entry which is preliminary data.</text>
</comment>
<comment type="catalytic activity">
    <reaction evidence="5">
        <text>N(2)-acetyl-L-ornithine + 2-oxoglutarate = N-acetyl-L-glutamate 5-semialdehyde + L-glutamate</text>
        <dbReference type="Rhea" id="RHEA:18049"/>
        <dbReference type="ChEBI" id="CHEBI:16810"/>
        <dbReference type="ChEBI" id="CHEBI:29123"/>
        <dbReference type="ChEBI" id="CHEBI:29985"/>
        <dbReference type="ChEBI" id="CHEBI:57805"/>
        <dbReference type="EC" id="2.6.1.11"/>
    </reaction>
</comment>
<dbReference type="InterPro" id="IPR049704">
    <property type="entry name" value="Aminotrans_3_PPA_site"/>
</dbReference>
<dbReference type="Gene3D" id="3.40.640.10">
    <property type="entry name" value="Type I PLP-dependent aspartate aminotransferase-like (Major domain)"/>
    <property type="match status" value="1"/>
</dbReference>
<evidence type="ECO:0000313" key="6">
    <source>
        <dbReference type="EMBL" id="EJF91227.1"/>
    </source>
</evidence>
<evidence type="ECO:0000256" key="2">
    <source>
        <dbReference type="ARBA" id="ARBA00022576"/>
    </source>
</evidence>
<comment type="pathway">
    <text evidence="5">Amino-acid biosynthesis; L-arginine biosynthesis; N(2)-acetyl-L-ornithine from L-glutamate: step 4/4.</text>
</comment>
<evidence type="ECO:0000313" key="7">
    <source>
        <dbReference type="Proteomes" id="UP000008952"/>
    </source>
</evidence>
<dbReference type="RefSeq" id="WP_008038205.1">
    <property type="nucleotide sequence ID" value="NZ_JH725147.1"/>
</dbReference>
<dbReference type="GO" id="GO:0006526">
    <property type="term" value="P:L-arginine biosynthetic process"/>
    <property type="evidence" value="ECO:0007669"/>
    <property type="project" value="UniProtKB-UniRule"/>
</dbReference>
<organism evidence="6 7">
    <name type="scientific">Bartonella tamiae Th239</name>
    <dbReference type="NCBI Taxonomy" id="1094558"/>
    <lineage>
        <taxon>Bacteria</taxon>
        <taxon>Pseudomonadati</taxon>
        <taxon>Pseudomonadota</taxon>
        <taxon>Alphaproteobacteria</taxon>
        <taxon>Hyphomicrobiales</taxon>
        <taxon>Bartonellaceae</taxon>
        <taxon>Bartonella</taxon>
    </lineage>
</organism>
<dbReference type="Proteomes" id="UP000008952">
    <property type="component" value="Unassembled WGS sequence"/>
</dbReference>
<dbReference type="SUPFAM" id="SSF53383">
    <property type="entry name" value="PLP-dependent transferases"/>
    <property type="match status" value="1"/>
</dbReference>
<dbReference type="AlphaFoldDB" id="J1K199"/>
<evidence type="ECO:0000256" key="4">
    <source>
        <dbReference type="ARBA" id="ARBA00022898"/>
    </source>
</evidence>
<dbReference type="InterPro" id="IPR005814">
    <property type="entry name" value="Aminotrans_3"/>
</dbReference>
<keyword evidence="2 5" id="KW-0032">Aminotransferase</keyword>
<dbReference type="GO" id="GO:0005737">
    <property type="term" value="C:cytoplasm"/>
    <property type="evidence" value="ECO:0007669"/>
    <property type="project" value="UniProtKB-SubCell"/>
</dbReference>
<comment type="subcellular location">
    <subcellularLocation>
        <location evidence="5">Cytoplasm</location>
    </subcellularLocation>
</comment>
<dbReference type="InterPro" id="IPR015421">
    <property type="entry name" value="PyrdxlP-dep_Trfase_major"/>
</dbReference>
<dbReference type="PANTHER" id="PTHR11986:SF113">
    <property type="entry name" value="SUCCINYLORNITHINE TRANSAMINASE"/>
    <property type="match status" value="1"/>
</dbReference>
<dbReference type="InterPro" id="IPR004636">
    <property type="entry name" value="AcOrn/SuccOrn_fam"/>
</dbReference>
<keyword evidence="5" id="KW-0963">Cytoplasm</keyword>
<dbReference type="NCBIfam" id="TIGR00707">
    <property type="entry name" value="argD"/>
    <property type="match status" value="1"/>
</dbReference>
<keyword evidence="5" id="KW-0028">Amino-acid biosynthesis</keyword>
<dbReference type="NCBIfam" id="NF002325">
    <property type="entry name" value="PRK01278.1"/>
    <property type="match status" value="1"/>
</dbReference>
<feature type="binding site" evidence="5">
    <location>
        <position position="136"/>
    </location>
    <ligand>
        <name>N(2)-acetyl-L-ornithine</name>
        <dbReference type="ChEBI" id="CHEBI:57805"/>
    </ligand>
</feature>
<comment type="miscellaneous">
    <text evidence="5">May also have succinyldiaminopimelate aminotransferase activity, thus carrying out the corresponding step in lysine biosynthesis.</text>
</comment>
<gene>
    <name evidence="5" type="primary">argD</name>
    <name evidence="6" type="ORF">ME5_00559</name>
</gene>
<evidence type="ECO:0000256" key="5">
    <source>
        <dbReference type="HAMAP-Rule" id="MF_01107"/>
    </source>
</evidence>
<name>J1K199_9HYPH</name>
<dbReference type="Pfam" id="PF00202">
    <property type="entry name" value="Aminotran_3"/>
    <property type="match status" value="1"/>
</dbReference>
<dbReference type="STRING" id="1094558.ME5_00559"/>
<dbReference type="GO" id="GO:0030170">
    <property type="term" value="F:pyridoxal phosphate binding"/>
    <property type="evidence" value="ECO:0007669"/>
    <property type="project" value="InterPro"/>
</dbReference>
<comment type="cofactor">
    <cofactor evidence="5">
        <name>pyridoxal 5'-phosphate</name>
        <dbReference type="ChEBI" id="CHEBI:597326"/>
    </cofactor>
    <text evidence="5">Binds 1 pyridoxal phosphate per subunit.</text>
</comment>
<dbReference type="PROSITE" id="PS00600">
    <property type="entry name" value="AA_TRANSFER_CLASS_3"/>
    <property type="match status" value="1"/>
</dbReference>
<dbReference type="HOGENOM" id="CLU_016922_10_1_5"/>
<dbReference type="InterPro" id="IPR015422">
    <property type="entry name" value="PyrdxlP-dep_Trfase_small"/>
</dbReference>
<dbReference type="InterPro" id="IPR050103">
    <property type="entry name" value="Class-III_PLP-dep_AT"/>
</dbReference>
<dbReference type="EC" id="2.6.1.11" evidence="5"/>
<keyword evidence="4 5" id="KW-0663">Pyridoxal phosphate</keyword>
<keyword evidence="1 5" id="KW-0055">Arginine biosynthesis</keyword>
<feature type="binding site" evidence="5">
    <location>
        <position position="275"/>
    </location>
    <ligand>
        <name>N(2)-acetyl-L-ornithine</name>
        <dbReference type="ChEBI" id="CHEBI:57805"/>
    </ligand>
</feature>
<dbReference type="FunFam" id="3.40.640.10:FF:000004">
    <property type="entry name" value="Acetylornithine aminotransferase"/>
    <property type="match status" value="1"/>
</dbReference>
<feature type="binding site" evidence="5">
    <location>
        <position position="276"/>
    </location>
    <ligand>
        <name>pyridoxal 5'-phosphate</name>
        <dbReference type="ChEBI" id="CHEBI:597326"/>
    </ligand>
</feature>
<feature type="binding site" evidence="5">
    <location>
        <begin position="218"/>
        <end position="221"/>
    </location>
    <ligand>
        <name>pyridoxal 5'-phosphate</name>
        <dbReference type="ChEBI" id="CHEBI:597326"/>
    </ligand>
</feature>